<evidence type="ECO:0000259" key="7">
    <source>
        <dbReference type="PROSITE" id="PS50801"/>
    </source>
</evidence>
<evidence type="ECO:0000256" key="3">
    <source>
        <dbReference type="ARBA" id="ARBA00022989"/>
    </source>
</evidence>
<dbReference type="InterPro" id="IPR018490">
    <property type="entry name" value="cNMP-bd_dom_sf"/>
</dbReference>
<dbReference type="Gene3D" id="3.30.750.24">
    <property type="entry name" value="STAS domain"/>
    <property type="match status" value="1"/>
</dbReference>
<keyword evidence="4 5" id="KW-0472">Membrane</keyword>
<feature type="transmembrane region" description="Helical" evidence="5">
    <location>
        <begin position="295"/>
        <end position="313"/>
    </location>
</feature>
<dbReference type="CDD" id="cd00038">
    <property type="entry name" value="CAP_ED"/>
    <property type="match status" value="1"/>
</dbReference>
<dbReference type="RefSeq" id="WP_167942190.1">
    <property type="nucleotide sequence ID" value="NZ_JAATJA010000003.1"/>
</dbReference>
<dbReference type="AlphaFoldDB" id="A0A846QJP6"/>
<dbReference type="GO" id="GO:0016020">
    <property type="term" value="C:membrane"/>
    <property type="evidence" value="ECO:0007669"/>
    <property type="project" value="UniProtKB-SubCell"/>
</dbReference>
<evidence type="ECO:0000259" key="6">
    <source>
        <dbReference type="PROSITE" id="PS50042"/>
    </source>
</evidence>
<keyword evidence="9" id="KW-1185">Reference proteome</keyword>
<feature type="transmembrane region" description="Helical" evidence="5">
    <location>
        <begin position="454"/>
        <end position="473"/>
    </location>
</feature>
<protein>
    <submittedName>
        <fullName evidence="8">SulP family sulfate permease</fullName>
    </submittedName>
</protein>
<evidence type="ECO:0000256" key="5">
    <source>
        <dbReference type="SAM" id="Phobius"/>
    </source>
</evidence>
<dbReference type="Gene3D" id="2.60.120.10">
    <property type="entry name" value="Jelly Rolls"/>
    <property type="match status" value="1"/>
</dbReference>
<dbReference type="PROSITE" id="PS50042">
    <property type="entry name" value="CNMP_BINDING_3"/>
    <property type="match status" value="1"/>
</dbReference>
<dbReference type="PANTHER" id="PTHR43310">
    <property type="entry name" value="SULFATE TRANSPORTER YBAR-RELATED"/>
    <property type="match status" value="1"/>
</dbReference>
<evidence type="ECO:0000256" key="2">
    <source>
        <dbReference type="ARBA" id="ARBA00022692"/>
    </source>
</evidence>
<dbReference type="Pfam" id="PF01740">
    <property type="entry name" value="STAS"/>
    <property type="match status" value="1"/>
</dbReference>
<feature type="transmembrane region" description="Helical" evidence="5">
    <location>
        <begin position="226"/>
        <end position="247"/>
    </location>
</feature>
<feature type="domain" description="STAS" evidence="7">
    <location>
        <begin position="557"/>
        <end position="663"/>
    </location>
</feature>
<feature type="transmembrane region" description="Helical" evidence="5">
    <location>
        <begin position="190"/>
        <end position="214"/>
    </location>
</feature>
<keyword evidence="3 5" id="KW-1133">Transmembrane helix</keyword>
<dbReference type="SUPFAM" id="SSF51206">
    <property type="entry name" value="cAMP-binding domain-like"/>
    <property type="match status" value="1"/>
</dbReference>
<feature type="transmembrane region" description="Helical" evidence="5">
    <location>
        <begin position="268"/>
        <end position="289"/>
    </location>
</feature>
<accession>A0A846QJP6</accession>
<feature type="transmembrane region" description="Helical" evidence="5">
    <location>
        <begin position="485"/>
        <end position="514"/>
    </location>
</feature>
<dbReference type="InterPro" id="IPR052706">
    <property type="entry name" value="Membrane-Transporter-like"/>
</dbReference>
<comment type="caution">
    <text evidence="8">The sequence shown here is derived from an EMBL/GenBank/DDBJ whole genome shotgun (WGS) entry which is preliminary data.</text>
</comment>
<dbReference type="InterPro" id="IPR036513">
    <property type="entry name" value="STAS_dom_sf"/>
</dbReference>
<sequence>MEIQPELVPGECTVAVVHCEKCGHTQRVPERHVGRKIACPSCGEPAPVEPEPEDLGLDDVIAPVPNASAPQGSSAPLTEATLFDQAEEEPSHILQGNLLRNLLAGLVSGATGILFCLAIALLFVSGTAPDSGLPHALSMALMSAGIVGLVVAIRSGVAFALAGPESMAAVVLFLLSIGIHSAMPADAAPLALATTTTAAIMITTVLAGFCLWLVGGLGAGDWIRFIPIHAVGGVLAGVGFLVLRFAIAHGTGCVDDLSLLLRMFEDGICLKWLPGLGFGLLLFVVLRGIKSPGLLFALLLLGIGAAHGGFFLAGMDIETARMNGWLFPTFAQDRFWDIYSVDIRALVNLGAIVDNAGYIAALVGLLTAGTMLKITELEIVMGREIDLNREYMGIGMGNLLSGLAGGIPGSLALSRSLANKGLGAQGAVAGIVAALVCIGALFSAHLFIPYIPRFVPVGLLVCLGLSLMWRWLVETRARFTHKGDYALLVLVFLLTASLGLLVGVGVGAGLAMLVTAGRYGSMSVIKHEVSGEHFHSNVDRAPAQFRVLKEHGAQIHVITLQGFIFLGTTSNLLRRIRARLRDTNRPPLRFLLLDFTFIGGLDSSVALSFTKLQQMAAKHGFTLVFTNMPFELEEQLKTVGCVLNAPERHSLTVTSLDYAMEWAEDHLLDDADLLAVDRQSLPKLLEPVFPEPRYIPLLMRVLKRVQVKKGAPVFRQGDPSDAMYFIESGMVNVQLELEGGKVLRLKKMGPGTAFGEMGIYTSAPRSASIVAAEDCVLYRLSTKVLHQVQAKIPHLAEAIHRFIVNLLSERVSEANAKVRDLLA</sequence>
<feature type="transmembrane region" description="Helical" evidence="5">
    <location>
        <begin position="102"/>
        <end position="124"/>
    </location>
</feature>
<dbReference type="InterPro" id="IPR000595">
    <property type="entry name" value="cNMP-bd_dom"/>
</dbReference>
<comment type="subcellular location">
    <subcellularLocation>
        <location evidence="1">Membrane</location>
        <topology evidence="1">Multi-pass membrane protein</topology>
    </subcellularLocation>
</comment>
<reference evidence="8 9" key="1">
    <citation type="submission" date="2020-03" db="EMBL/GenBank/DDBJ databases">
        <title>Genomic Encyclopedia of Type Strains, Phase IV (KMG-IV): sequencing the most valuable type-strain genomes for metagenomic binning, comparative biology and taxonomic classification.</title>
        <authorList>
            <person name="Goeker M."/>
        </authorList>
    </citation>
    <scope>NUCLEOTIDE SEQUENCE [LARGE SCALE GENOMIC DNA]</scope>
    <source>
        <strain evidence="8 9">DSM 24233</strain>
    </source>
</reference>
<evidence type="ECO:0000313" key="8">
    <source>
        <dbReference type="EMBL" id="NJB69106.1"/>
    </source>
</evidence>
<feature type="domain" description="Cyclic nucleotide-binding" evidence="6">
    <location>
        <begin position="698"/>
        <end position="788"/>
    </location>
</feature>
<dbReference type="Proteomes" id="UP000580856">
    <property type="component" value="Unassembled WGS sequence"/>
</dbReference>
<dbReference type="InterPro" id="IPR014710">
    <property type="entry name" value="RmlC-like_jellyroll"/>
</dbReference>
<evidence type="ECO:0000313" key="9">
    <source>
        <dbReference type="Proteomes" id="UP000580856"/>
    </source>
</evidence>
<dbReference type="EMBL" id="JAATJA010000003">
    <property type="protein sequence ID" value="NJB69106.1"/>
    <property type="molecule type" value="Genomic_DNA"/>
</dbReference>
<dbReference type="PROSITE" id="PS50801">
    <property type="entry name" value="STAS"/>
    <property type="match status" value="1"/>
</dbReference>
<feature type="transmembrane region" description="Helical" evidence="5">
    <location>
        <begin position="166"/>
        <end position="183"/>
    </location>
</feature>
<feature type="transmembrane region" description="Helical" evidence="5">
    <location>
        <begin position="391"/>
        <end position="414"/>
    </location>
</feature>
<dbReference type="InterPro" id="IPR018488">
    <property type="entry name" value="cNMP-bd_CS"/>
</dbReference>
<name>A0A846QJP6_9BACT</name>
<dbReference type="Pfam" id="PF00916">
    <property type="entry name" value="Sulfate_transp"/>
    <property type="match status" value="1"/>
</dbReference>
<feature type="transmembrane region" description="Helical" evidence="5">
    <location>
        <begin position="136"/>
        <end position="160"/>
    </location>
</feature>
<dbReference type="PANTHER" id="PTHR43310:SF2">
    <property type="entry name" value="SLC26A_SULP TRANSPORTER DOMAIN-CONTAINING PROTEIN"/>
    <property type="match status" value="1"/>
</dbReference>
<dbReference type="SMART" id="SM00100">
    <property type="entry name" value="cNMP"/>
    <property type="match status" value="1"/>
</dbReference>
<organism evidence="8 9">
    <name type="scientific">Desulfobaculum xiamenense</name>
    <dbReference type="NCBI Taxonomy" id="995050"/>
    <lineage>
        <taxon>Bacteria</taxon>
        <taxon>Pseudomonadati</taxon>
        <taxon>Thermodesulfobacteriota</taxon>
        <taxon>Desulfovibrionia</taxon>
        <taxon>Desulfovibrionales</taxon>
        <taxon>Desulfovibrionaceae</taxon>
        <taxon>Desulfobaculum</taxon>
    </lineage>
</organism>
<dbReference type="Pfam" id="PF00027">
    <property type="entry name" value="cNMP_binding"/>
    <property type="match status" value="1"/>
</dbReference>
<proteinExistence type="predicted"/>
<gene>
    <name evidence="8" type="ORF">GGQ74_002800</name>
</gene>
<keyword evidence="2 5" id="KW-0812">Transmembrane</keyword>
<dbReference type="InterPro" id="IPR011547">
    <property type="entry name" value="SLC26A/SulP_dom"/>
</dbReference>
<dbReference type="InterPro" id="IPR002645">
    <property type="entry name" value="STAS_dom"/>
</dbReference>
<dbReference type="SUPFAM" id="SSF52091">
    <property type="entry name" value="SpoIIaa-like"/>
    <property type="match status" value="1"/>
</dbReference>
<feature type="transmembrane region" description="Helical" evidence="5">
    <location>
        <begin position="426"/>
        <end position="448"/>
    </location>
</feature>
<dbReference type="PROSITE" id="PS00889">
    <property type="entry name" value="CNMP_BINDING_2"/>
    <property type="match status" value="1"/>
</dbReference>
<evidence type="ECO:0000256" key="1">
    <source>
        <dbReference type="ARBA" id="ARBA00004141"/>
    </source>
</evidence>
<evidence type="ECO:0000256" key="4">
    <source>
        <dbReference type="ARBA" id="ARBA00023136"/>
    </source>
</evidence>